<dbReference type="SUPFAM" id="SSF52540">
    <property type="entry name" value="P-loop containing nucleoside triphosphate hydrolases"/>
    <property type="match status" value="1"/>
</dbReference>
<dbReference type="PANTHER" id="PTHR43134:SF3">
    <property type="entry name" value="FLAGELLAR BIOSYNTHESIS PROTEIN FLHF"/>
    <property type="match status" value="1"/>
</dbReference>
<dbReference type="Gene3D" id="1.20.120.1380">
    <property type="entry name" value="Flagellar FlhF biosynthesis protein, N domain"/>
    <property type="match status" value="1"/>
</dbReference>
<dbReference type="Proteomes" id="UP001649230">
    <property type="component" value="Chromosome"/>
</dbReference>
<evidence type="ECO:0000256" key="1">
    <source>
        <dbReference type="ARBA" id="ARBA00004413"/>
    </source>
</evidence>
<reference evidence="16 17" key="1">
    <citation type="journal article" date="2024" name="Int. J. Syst. Evol. Microbiol.">
        <title>Paenibacillus hexagrammi sp. nov., a novel bacterium isolated from the gut content of Hexagrammos agrammus.</title>
        <authorList>
            <person name="Jung H.K."/>
            <person name="Kim D.G."/>
            <person name="Zin H."/>
            <person name="Park J."/>
            <person name="Jung H."/>
            <person name="Kim Y.O."/>
            <person name="Kong H.J."/>
            <person name="Kim J.W."/>
            <person name="Kim Y.S."/>
        </authorList>
    </citation>
    <scope>NUCLEOTIDE SEQUENCE [LARGE SCALE GENOMIC DNA]</scope>
    <source>
        <strain evidence="16 17">YPD9-1</strain>
    </source>
</reference>
<keyword evidence="17" id="KW-1185">Reference proteome</keyword>
<keyword evidence="10" id="KW-0472">Membrane</keyword>
<dbReference type="InterPro" id="IPR003593">
    <property type="entry name" value="AAA+_ATPase"/>
</dbReference>
<keyword evidence="16" id="KW-0282">Flagellum</keyword>
<protein>
    <recommendedName>
        <fullName evidence="3 13">Flagellar biosynthesis protein FlhF</fullName>
    </recommendedName>
</protein>
<dbReference type="RefSeq" id="WP_235121927.1">
    <property type="nucleotide sequence ID" value="NZ_CP090978.1"/>
</dbReference>
<dbReference type="EMBL" id="CP090978">
    <property type="protein sequence ID" value="UJF35360.1"/>
    <property type="molecule type" value="Genomic_DNA"/>
</dbReference>
<keyword evidence="9" id="KW-0342">GTP-binding</keyword>
<comment type="similarity">
    <text evidence="2">Belongs to the GTP-binding SRP family.</text>
</comment>
<dbReference type="SMART" id="SM00382">
    <property type="entry name" value="AAA"/>
    <property type="match status" value="1"/>
</dbReference>
<keyword evidence="7" id="KW-1005">Bacterial flagellum biogenesis</keyword>
<accession>A0ABY3SPA2</accession>
<comment type="function">
    <text evidence="12">Necessary for flagellar biosynthesis. May be involved in translocation of the flagellum.</text>
</comment>
<evidence type="ECO:0000313" key="16">
    <source>
        <dbReference type="EMBL" id="UJF35360.1"/>
    </source>
</evidence>
<keyword evidence="11" id="KW-1006">Bacterial flagellum protein export</keyword>
<evidence type="ECO:0000259" key="15">
    <source>
        <dbReference type="SMART" id="SM00962"/>
    </source>
</evidence>
<dbReference type="SMART" id="SM00962">
    <property type="entry name" value="SRP54"/>
    <property type="match status" value="1"/>
</dbReference>
<organism evidence="16 17">
    <name type="scientific">Paenibacillus hexagrammi</name>
    <dbReference type="NCBI Taxonomy" id="2908839"/>
    <lineage>
        <taxon>Bacteria</taxon>
        <taxon>Bacillati</taxon>
        <taxon>Bacillota</taxon>
        <taxon>Bacilli</taxon>
        <taxon>Bacillales</taxon>
        <taxon>Paenibacillaceae</taxon>
        <taxon>Paenibacillus</taxon>
    </lineage>
</organism>
<keyword evidence="8" id="KW-0653">Protein transport</keyword>
<keyword evidence="6" id="KW-0547">Nucleotide-binding</keyword>
<evidence type="ECO:0000256" key="13">
    <source>
        <dbReference type="NCBIfam" id="TIGR03499"/>
    </source>
</evidence>
<evidence type="ECO:0000256" key="2">
    <source>
        <dbReference type="ARBA" id="ARBA00008531"/>
    </source>
</evidence>
<gene>
    <name evidence="16" type="primary">flhF</name>
    <name evidence="16" type="ORF">L0M14_09760</name>
</gene>
<name>A0ABY3SPA2_9BACL</name>
<evidence type="ECO:0000259" key="14">
    <source>
        <dbReference type="SMART" id="SM00382"/>
    </source>
</evidence>
<sequence>MRVKRYVVDSMPDALQKIRTDLGKDAVILNTKEIRTGGFLGMFGKKKIEVIAAIDGGAGQVAASPTAPKYQPAKSPIMAASQAPVKETYHSDFPEVPDVLVSAAATAPSRQLVTTAASAAPPSISSARQSYTSNSNLTVEAGGKPNDDKLLEEIKQMKEMMKKLAVAGASEELPECLQVIEQKLLYQEVDPQLVKQMIDQVLLDAEEKQLELISEEFAETSIRRQIASILHTGNNKRILSNTRVVHFVGPTGVGKTTTIAKLAAEQVLKYQKKVGFITSDTYRIAAIEQLKTYATILNIPLEIVFSPQDLSRAFHNLEGCDVIFMDTAGRNFRNEMYVSELNALLKTQGNSETILVLSMTTKYRDMKAITNNFNKFKVDKVLFTKLDETDSFGAIVNLINEFSLQLSYVTNGQSVPDDISEMNENEIIDLLLEEPKS</sequence>
<evidence type="ECO:0000256" key="6">
    <source>
        <dbReference type="ARBA" id="ARBA00022741"/>
    </source>
</evidence>
<keyword evidence="16" id="KW-0969">Cilium</keyword>
<feature type="domain" description="SRP54-type proteins GTP-binding" evidence="15">
    <location>
        <begin position="242"/>
        <end position="433"/>
    </location>
</feature>
<dbReference type="InterPro" id="IPR027417">
    <property type="entry name" value="P-loop_NTPase"/>
</dbReference>
<keyword evidence="16" id="KW-0966">Cell projection</keyword>
<dbReference type="Pfam" id="PF00448">
    <property type="entry name" value="SRP54"/>
    <property type="match status" value="1"/>
</dbReference>
<evidence type="ECO:0000256" key="12">
    <source>
        <dbReference type="ARBA" id="ARBA00025337"/>
    </source>
</evidence>
<evidence type="ECO:0000256" key="3">
    <source>
        <dbReference type="ARBA" id="ARBA00014919"/>
    </source>
</evidence>
<evidence type="ECO:0000256" key="10">
    <source>
        <dbReference type="ARBA" id="ARBA00023136"/>
    </source>
</evidence>
<evidence type="ECO:0000256" key="8">
    <source>
        <dbReference type="ARBA" id="ARBA00022927"/>
    </source>
</evidence>
<evidence type="ECO:0000256" key="9">
    <source>
        <dbReference type="ARBA" id="ARBA00023134"/>
    </source>
</evidence>
<dbReference type="NCBIfam" id="TIGR03499">
    <property type="entry name" value="FlhF"/>
    <property type="match status" value="1"/>
</dbReference>
<proteinExistence type="inferred from homology"/>
<dbReference type="InterPro" id="IPR000897">
    <property type="entry name" value="SRP54_GTPase_dom"/>
</dbReference>
<keyword evidence="4" id="KW-0813">Transport</keyword>
<dbReference type="InterPro" id="IPR047040">
    <property type="entry name" value="FlhF__GTPase_dom"/>
</dbReference>
<evidence type="ECO:0000256" key="7">
    <source>
        <dbReference type="ARBA" id="ARBA00022795"/>
    </source>
</evidence>
<evidence type="ECO:0000256" key="5">
    <source>
        <dbReference type="ARBA" id="ARBA00022475"/>
    </source>
</evidence>
<feature type="domain" description="AAA+ ATPase" evidence="14">
    <location>
        <begin position="241"/>
        <end position="388"/>
    </location>
</feature>
<evidence type="ECO:0000256" key="4">
    <source>
        <dbReference type="ARBA" id="ARBA00022448"/>
    </source>
</evidence>
<dbReference type="CDD" id="cd17873">
    <property type="entry name" value="FlhF"/>
    <property type="match status" value="1"/>
</dbReference>
<dbReference type="PANTHER" id="PTHR43134">
    <property type="entry name" value="SIGNAL RECOGNITION PARTICLE RECEPTOR SUBUNIT ALPHA"/>
    <property type="match status" value="1"/>
</dbReference>
<dbReference type="Gene3D" id="3.40.50.300">
    <property type="entry name" value="P-loop containing nucleotide triphosphate hydrolases"/>
    <property type="match status" value="1"/>
</dbReference>
<evidence type="ECO:0000313" key="17">
    <source>
        <dbReference type="Proteomes" id="UP001649230"/>
    </source>
</evidence>
<keyword evidence="5" id="KW-1003">Cell membrane</keyword>
<dbReference type="InterPro" id="IPR020006">
    <property type="entry name" value="FlhF"/>
</dbReference>
<evidence type="ECO:0000256" key="11">
    <source>
        <dbReference type="ARBA" id="ARBA00023225"/>
    </source>
</evidence>
<comment type="subcellular location">
    <subcellularLocation>
        <location evidence="1">Cell membrane</location>
        <topology evidence="1">Peripheral membrane protein</topology>
        <orientation evidence="1">Cytoplasmic side</orientation>
    </subcellularLocation>
</comment>